<evidence type="ECO:0000313" key="2">
    <source>
        <dbReference type="Proteomes" id="UP000004088"/>
    </source>
</evidence>
<dbReference type="EMBL" id="AEWV01000016">
    <property type="protein sequence ID" value="EGC17448.1"/>
    <property type="molecule type" value="Genomic_DNA"/>
</dbReference>
<proteinExistence type="predicted"/>
<dbReference type="Proteomes" id="UP000004088">
    <property type="component" value="Unassembled WGS sequence"/>
</dbReference>
<protein>
    <submittedName>
        <fullName evidence="1">Uncharacterized protein</fullName>
    </submittedName>
</protein>
<comment type="caution">
    <text evidence="1">The sequence shown here is derived from an EMBL/GenBank/DDBJ whole genome shotgun (WGS) entry which is preliminary data.</text>
</comment>
<dbReference type="HOGENOM" id="CLU_3136650_0_0_4"/>
<name>F0EZ22_9NEIS</name>
<keyword evidence="2" id="KW-1185">Reference proteome</keyword>
<dbReference type="STRING" id="888741.HMPREF9098_1106"/>
<dbReference type="AlphaFoldDB" id="F0EZ22"/>
<gene>
    <name evidence="1" type="ORF">HMPREF9098_1106</name>
</gene>
<accession>F0EZ22</accession>
<sequence length="49" mass="5531">MQAAFSLADFRLISIKIKILTINFPFHIEKHPSAPILHSNTGFGSHQQQ</sequence>
<evidence type="ECO:0000313" key="1">
    <source>
        <dbReference type="EMBL" id="EGC17448.1"/>
    </source>
</evidence>
<organism evidence="1 2">
    <name type="scientific">Kingella denitrificans ATCC 33394</name>
    <dbReference type="NCBI Taxonomy" id="888741"/>
    <lineage>
        <taxon>Bacteria</taxon>
        <taxon>Pseudomonadati</taxon>
        <taxon>Pseudomonadota</taxon>
        <taxon>Betaproteobacteria</taxon>
        <taxon>Neisseriales</taxon>
        <taxon>Neisseriaceae</taxon>
        <taxon>Kingella</taxon>
    </lineage>
</organism>
<reference evidence="1 2" key="1">
    <citation type="submission" date="2011-01" db="EMBL/GenBank/DDBJ databases">
        <authorList>
            <person name="Muzny D."/>
            <person name="Qin X."/>
            <person name="Deng J."/>
            <person name="Jiang H."/>
            <person name="Liu Y."/>
            <person name="Qu J."/>
            <person name="Song X.-Z."/>
            <person name="Zhang L."/>
            <person name="Thornton R."/>
            <person name="Coyle M."/>
            <person name="Francisco L."/>
            <person name="Jackson L."/>
            <person name="Javaid M."/>
            <person name="Korchina V."/>
            <person name="Kovar C."/>
            <person name="Mata R."/>
            <person name="Mathew T."/>
            <person name="Ngo R."/>
            <person name="Nguyen L."/>
            <person name="Nguyen N."/>
            <person name="Okwuonu G."/>
            <person name="Ongeri F."/>
            <person name="Pham C."/>
            <person name="Simmons D."/>
            <person name="Wilczek-Boney K."/>
            <person name="Hale W."/>
            <person name="Jakkamsetti A."/>
            <person name="Pham P."/>
            <person name="Ruth R."/>
            <person name="San Lucas F."/>
            <person name="Warren J."/>
            <person name="Zhang J."/>
            <person name="Zhao Z."/>
            <person name="Zhou C."/>
            <person name="Zhu D."/>
            <person name="Lee S."/>
            <person name="Bess C."/>
            <person name="Blankenburg K."/>
            <person name="Forbes L."/>
            <person name="Fu Q."/>
            <person name="Gubbala S."/>
            <person name="Hirani K."/>
            <person name="Jayaseelan J.C."/>
            <person name="Lara F."/>
            <person name="Munidasa M."/>
            <person name="Palculict T."/>
            <person name="Patil S."/>
            <person name="Pu L.-L."/>
            <person name="Saada N."/>
            <person name="Tang L."/>
            <person name="Weissenberger G."/>
            <person name="Zhu Y."/>
            <person name="Hemphill L."/>
            <person name="Shang Y."/>
            <person name="Youmans B."/>
            <person name="Ayvaz T."/>
            <person name="Ross M."/>
            <person name="Santibanez J."/>
            <person name="Aqrawi P."/>
            <person name="Gross S."/>
            <person name="Joshi V."/>
            <person name="Fowler G."/>
            <person name="Nazareth L."/>
            <person name="Reid J."/>
            <person name="Worley K."/>
            <person name="Petrosino J."/>
            <person name="Highlander S."/>
            <person name="Gibbs R."/>
        </authorList>
    </citation>
    <scope>NUCLEOTIDE SEQUENCE [LARGE SCALE GENOMIC DNA]</scope>
    <source>
        <strain evidence="1 2">ATCC 33394</strain>
    </source>
</reference>